<reference evidence="2 3" key="1">
    <citation type="journal article" date="2013" name="Genome Announc.">
        <title>Complete Genome Sequence of the Solvent Producer Clostridium saccharobutylicum NCP262 (DSM 13864).</title>
        <authorList>
            <person name="Poehlein A."/>
            <person name="Hartwich K."/>
            <person name="Krabben P."/>
            <person name="Ehrenreich A."/>
            <person name="Liebl W."/>
            <person name="Durre P."/>
            <person name="Gottschalk G."/>
            <person name="Daniel R."/>
        </authorList>
    </citation>
    <scope>NUCLEOTIDE SEQUENCE [LARGE SCALE GENOMIC DNA]</scope>
    <source>
        <strain evidence="2">DSM 13864</strain>
    </source>
</reference>
<dbReference type="AlphaFoldDB" id="U5MV07"/>
<keyword evidence="1" id="KW-0812">Transmembrane</keyword>
<dbReference type="RefSeq" id="WP_022748282.1">
    <property type="nucleotide sequence ID" value="NC_022571.1"/>
</dbReference>
<keyword evidence="3" id="KW-1185">Reference proteome</keyword>
<keyword evidence="1" id="KW-0472">Membrane</keyword>
<keyword evidence="1" id="KW-1133">Transmembrane helix</keyword>
<dbReference type="GeneID" id="55475982"/>
<evidence type="ECO:0000313" key="3">
    <source>
        <dbReference type="Proteomes" id="UP000017118"/>
    </source>
</evidence>
<evidence type="ECO:0000313" key="2">
    <source>
        <dbReference type="EMBL" id="AGX44629.1"/>
    </source>
</evidence>
<protein>
    <submittedName>
        <fullName evidence="2">Uncharacterized protein</fullName>
    </submittedName>
</protein>
<sequence length="99" mass="11452">MKKKKILNEDSNYLLSEERKKINAVANSMSITSVTIYILLLIVVEYVRSAQISYKLFSIFFISELAKAFYKYVKIKDKLYLLESIGCIISIIALFVLMI</sequence>
<evidence type="ECO:0000256" key="1">
    <source>
        <dbReference type="SAM" id="Phobius"/>
    </source>
</evidence>
<dbReference type="HOGENOM" id="CLU_2315381_0_0_9"/>
<gene>
    <name evidence="2" type="ORF">CLSA_c36680</name>
</gene>
<dbReference type="InterPro" id="IPR045620">
    <property type="entry name" value="DUF6442"/>
</dbReference>
<name>U5MV07_CLOSA</name>
<feature type="transmembrane region" description="Helical" evidence="1">
    <location>
        <begin position="79"/>
        <end position="98"/>
    </location>
</feature>
<dbReference type="EMBL" id="CP006721">
    <property type="protein sequence ID" value="AGX44629.1"/>
    <property type="molecule type" value="Genomic_DNA"/>
</dbReference>
<feature type="transmembrane region" description="Helical" evidence="1">
    <location>
        <begin position="24"/>
        <end position="46"/>
    </location>
</feature>
<dbReference type="Pfam" id="PF20040">
    <property type="entry name" value="DUF6442"/>
    <property type="match status" value="1"/>
</dbReference>
<proteinExistence type="predicted"/>
<accession>U5MV07</accession>
<dbReference type="KEGG" id="csb:CLSA_c36680"/>
<dbReference type="PATRIC" id="fig|1345695.10.peg.760"/>
<organism evidence="2 3">
    <name type="scientific">Clostridium saccharobutylicum DSM 13864</name>
    <dbReference type="NCBI Taxonomy" id="1345695"/>
    <lineage>
        <taxon>Bacteria</taxon>
        <taxon>Bacillati</taxon>
        <taxon>Bacillota</taxon>
        <taxon>Clostridia</taxon>
        <taxon>Eubacteriales</taxon>
        <taxon>Clostridiaceae</taxon>
        <taxon>Clostridium</taxon>
    </lineage>
</organism>
<dbReference type="Proteomes" id="UP000017118">
    <property type="component" value="Chromosome"/>
</dbReference>